<dbReference type="Proteomes" id="UP000015102">
    <property type="component" value="Unassembled WGS sequence"/>
</dbReference>
<name>T1H0X1_MEGSC</name>
<protein>
    <recommendedName>
        <fullName evidence="3">Reverse transcriptase Ty1/copia-type domain-containing protein</fullName>
    </recommendedName>
</protein>
<organism evidence="1 2">
    <name type="scientific">Megaselia scalaris</name>
    <name type="common">Humpbacked fly</name>
    <name type="synonym">Phora scalaris</name>
    <dbReference type="NCBI Taxonomy" id="36166"/>
    <lineage>
        <taxon>Eukaryota</taxon>
        <taxon>Metazoa</taxon>
        <taxon>Ecdysozoa</taxon>
        <taxon>Arthropoda</taxon>
        <taxon>Hexapoda</taxon>
        <taxon>Insecta</taxon>
        <taxon>Pterygota</taxon>
        <taxon>Neoptera</taxon>
        <taxon>Endopterygota</taxon>
        <taxon>Diptera</taxon>
        <taxon>Brachycera</taxon>
        <taxon>Muscomorpha</taxon>
        <taxon>Platypezoidea</taxon>
        <taxon>Phoridae</taxon>
        <taxon>Megaseliini</taxon>
        <taxon>Megaselia</taxon>
    </lineage>
</organism>
<dbReference type="STRING" id="36166.T1H0X1"/>
<dbReference type="AlphaFoldDB" id="T1H0X1"/>
<evidence type="ECO:0008006" key="3">
    <source>
        <dbReference type="Google" id="ProtNLM"/>
    </source>
</evidence>
<reference evidence="2" key="1">
    <citation type="submission" date="2013-02" db="EMBL/GenBank/DDBJ databases">
        <authorList>
            <person name="Hughes D."/>
        </authorList>
    </citation>
    <scope>NUCLEOTIDE SEQUENCE</scope>
    <source>
        <strain>Durham</strain>
        <strain evidence="2">NC isolate 2 -- Noor lab</strain>
    </source>
</reference>
<evidence type="ECO:0000313" key="1">
    <source>
        <dbReference type="EnsemblMetazoa" id="MESCA009818-PA"/>
    </source>
</evidence>
<dbReference type="EMBL" id="CAQQ02195812">
    <property type="status" value="NOT_ANNOTATED_CDS"/>
    <property type="molecule type" value="Genomic_DNA"/>
</dbReference>
<accession>T1H0X1</accession>
<reference evidence="1" key="2">
    <citation type="submission" date="2015-06" db="UniProtKB">
        <authorList>
            <consortium name="EnsemblMetazoa"/>
        </authorList>
    </citation>
    <scope>IDENTIFICATION</scope>
</reference>
<keyword evidence="2" id="KW-1185">Reference proteome</keyword>
<sequence length="72" mass="8523">MFAHNYHALTKHIDIKHHFIRDLIDKNIIKFEYKPTDEMIADFFTKPIFGPKHADFTYQMGLKMINLSGVVE</sequence>
<dbReference type="EnsemblMetazoa" id="MESCA009818-RA">
    <property type="protein sequence ID" value="MESCA009818-PA"/>
    <property type="gene ID" value="MESCA009818"/>
</dbReference>
<dbReference type="EMBL" id="CAQQ02195811">
    <property type="status" value="NOT_ANNOTATED_CDS"/>
    <property type="molecule type" value="Genomic_DNA"/>
</dbReference>
<proteinExistence type="predicted"/>
<dbReference type="HOGENOM" id="CLU_001650_16_0_1"/>
<evidence type="ECO:0000313" key="2">
    <source>
        <dbReference type="Proteomes" id="UP000015102"/>
    </source>
</evidence>
<dbReference type="CDD" id="cd09272">
    <property type="entry name" value="RNase_HI_RT_Ty1"/>
    <property type="match status" value="1"/>
</dbReference>